<dbReference type="Proteomes" id="UP000661649">
    <property type="component" value="Unassembled WGS sequence"/>
</dbReference>
<dbReference type="InterPro" id="IPR023860">
    <property type="entry name" value="FeFe-hyd_TM1266"/>
</dbReference>
<dbReference type="RefSeq" id="WP_022303432.1">
    <property type="nucleotide sequence ID" value="NZ_DAWEED010000047.1"/>
</dbReference>
<name>A0ABR7PG93_9FIRM</name>
<organism evidence="1 2">
    <name type="scientific">Blautia stercoris</name>
    <dbReference type="NCBI Taxonomy" id="871664"/>
    <lineage>
        <taxon>Bacteria</taxon>
        <taxon>Bacillati</taxon>
        <taxon>Bacillota</taxon>
        <taxon>Clostridia</taxon>
        <taxon>Lachnospirales</taxon>
        <taxon>Lachnospiraceae</taxon>
        <taxon>Blautia</taxon>
    </lineage>
</organism>
<proteinExistence type="predicted"/>
<dbReference type="Gene3D" id="3.30.70.1150">
    <property type="entry name" value="ACT-like. Chain A, domain 2"/>
    <property type="match status" value="1"/>
</dbReference>
<dbReference type="Pfam" id="PF21699">
    <property type="entry name" value="TM1266-like"/>
    <property type="match status" value="1"/>
</dbReference>
<evidence type="ECO:0000313" key="2">
    <source>
        <dbReference type="Proteomes" id="UP000661649"/>
    </source>
</evidence>
<accession>A0ABR7PG93</accession>
<dbReference type="SUPFAM" id="SSF55021">
    <property type="entry name" value="ACT-like"/>
    <property type="match status" value="1"/>
</dbReference>
<reference evidence="1 2" key="1">
    <citation type="submission" date="2020-08" db="EMBL/GenBank/DDBJ databases">
        <title>Genome public.</title>
        <authorList>
            <person name="Liu C."/>
            <person name="Sun Q."/>
        </authorList>
    </citation>
    <scope>NUCLEOTIDE SEQUENCE [LARGE SCALE GENOMIC DNA]</scope>
    <source>
        <strain evidence="1 2">3_YM_SP_D4_24.mj</strain>
    </source>
</reference>
<sequence>MQDTRIALLGIILTSHDSVEKLNHLLSQYSSYIIGRMGVPYREKNISIISVALDAPNDIISSLSGKIGMLPGVSSKTIYTKS</sequence>
<protein>
    <submittedName>
        <fullName evidence="1">Iron-only hydrogenase system regulator</fullName>
    </submittedName>
</protein>
<keyword evidence="2" id="KW-1185">Reference proteome</keyword>
<dbReference type="EMBL" id="JACRTP010000009">
    <property type="protein sequence ID" value="MBC8629866.1"/>
    <property type="molecule type" value="Genomic_DNA"/>
</dbReference>
<comment type="caution">
    <text evidence="1">The sequence shown here is derived from an EMBL/GenBank/DDBJ whole genome shotgun (WGS) entry which is preliminary data.</text>
</comment>
<dbReference type="NCBIfam" id="TIGR03959">
    <property type="entry name" value="hyd_TM1266"/>
    <property type="match status" value="1"/>
</dbReference>
<dbReference type="InterPro" id="IPR027271">
    <property type="entry name" value="Acetolactate_synth/TF_NikR_C"/>
</dbReference>
<dbReference type="InterPro" id="IPR045865">
    <property type="entry name" value="ACT-like_dom_sf"/>
</dbReference>
<evidence type="ECO:0000313" key="1">
    <source>
        <dbReference type="EMBL" id="MBC8629866.1"/>
    </source>
</evidence>
<gene>
    <name evidence="1" type="ORF">H8712_14865</name>
</gene>